<accession>A0A4Z2HMI8</accession>
<evidence type="ECO:0000313" key="3">
    <source>
        <dbReference type="Proteomes" id="UP000314294"/>
    </source>
</evidence>
<gene>
    <name evidence="2" type="ORF">EYF80_023288</name>
</gene>
<organism evidence="2 3">
    <name type="scientific">Liparis tanakae</name>
    <name type="common">Tanaka's snailfish</name>
    <dbReference type="NCBI Taxonomy" id="230148"/>
    <lineage>
        <taxon>Eukaryota</taxon>
        <taxon>Metazoa</taxon>
        <taxon>Chordata</taxon>
        <taxon>Craniata</taxon>
        <taxon>Vertebrata</taxon>
        <taxon>Euteleostomi</taxon>
        <taxon>Actinopterygii</taxon>
        <taxon>Neopterygii</taxon>
        <taxon>Teleostei</taxon>
        <taxon>Neoteleostei</taxon>
        <taxon>Acanthomorphata</taxon>
        <taxon>Eupercaria</taxon>
        <taxon>Perciformes</taxon>
        <taxon>Cottioidei</taxon>
        <taxon>Cottales</taxon>
        <taxon>Liparidae</taxon>
        <taxon>Liparis</taxon>
    </lineage>
</organism>
<dbReference type="AlphaFoldDB" id="A0A4Z2HMI8"/>
<sequence>MKGMKGARPRGEILVIRVLKRRVEEFLTWETKNRRRTKGREQETMCFVLLVKPSLVRCTVNQSDYNKKVETHSPNRRSEAQHGSLHSIRDEGNDVFPQTRVPVQSPEDVQSMDLRRHTTGNV</sequence>
<comment type="caution">
    <text evidence="2">The sequence shown here is derived from an EMBL/GenBank/DDBJ whole genome shotgun (WGS) entry which is preliminary data.</text>
</comment>
<evidence type="ECO:0000256" key="1">
    <source>
        <dbReference type="SAM" id="MobiDB-lite"/>
    </source>
</evidence>
<evidence type="ECO:0000313" key="2">
    <source>
        <dbReference type="EMBL" id="TNN66495.1"/>
    </source>
</evidence>
<protein>
    <submittedName>
        <fullName evidence="2">Uncharacterized protein</fullName>
    </submittedName>
</protein>
<proteinExistence type="predicted"/>
<dbReference type="EMBL" id="SRLO01000218">
    <property type="protein sequence ID" value="TNN66495.1"/>
    <property type="molecule type" value="Genomic_DNA"/>
</dbReference>
<keyword evidence="3" id="KW-1185">Reference proteome</keyword>
<feature type="compositionally biased region" description="Basic and acidic residues" evidence="1">
    <location>
        <begin position="65"/>
        <end position="80"/>
    </location>
</feature>
<dbReference type="Proteomes" id="UP000314294">
    <property type="component" value="Unassembled WGS sequence"/>
</dbReference>
<reference evidence="2 3" key="1">
    <citation type="submission" date="2019-03" db="EMBL/GenBank/DDBJ databases">
        <title>First draft genome of Liparis tanakae, snailfish: a comprehensive survey of snailfish specific genes.</title>
        <authorList>
            <person name="Kim W."/>
            <person name="Song I."/>
            <person name="Jeong J.-H."/>
            <person name="Kim D."/>
            <person name="Kim S."/>
            <person name="Ryu S."/>
            <person name="Song J.Y."/>
            <person name="Lee S.K."/>
        </authorList>
    </citation>
    <scope>NUCLEOTIDE SEQUENCE [LARGE SCALE GENOMIC DNA]</scope>
    <source>
        <tissue evidence="2">Muscle</tissue>
    </source>
</reference>
<feature type="region of interest" description="Disordered" evidence="1">
    <location>
        <begin position="64"/>
        <end position="122"/>
    </location>
</feature>
<name>A0A4Z2HMI8_9TELE</name>